<gene>
    <name evidence="3" type="ORF">OHV25_35190</name>
</gene>
<dbReference type="SMART" id="SM00903">
    <property type="entry name" value="Flavin_Reduct"/>
    <property type="match status" value="1"/>
</dbReference>
<name>A0AAU2H998_9ACTN</name>
<dbReference type="GO" id="GO:0010181">
    <property type="term" value="F:FMN binding"/>
    <property type="evidence" value="ECO:0007669"/>
    <property type="project" value="InterPro"/>
</dbReference>
<dbReference type="InterPro" id="IPR050268">
    <property type="entry name" value="NADH-dep_flavin_reductase"/>
</dbReference>
<sequence length="157" mass="16819">MSFDDFTALVDSPVYVVTASAGGQRAGCLVGFAGQCSLRPERFIVWLSKANHTYLVAERATVLAVHLLPQDHGLAARFGALCGAEVDKFDGLEWTEGPDGTPLLTEAVARFTGRILERFDGGDHVGFLLEPLTVVKAKDGRPLSLRQTLDITAGHPA</sequence>
<organism evidence="3">
    <name type="scientific">Streptomyces sp. NBC_00060</name>
    <dbReference type="NCBI Taxonomy" id="2975636"/>
    <lineage>
        <taxon>Bacteria</taxon>
        <taxon>Bacillati</taxon>
        <taxon>Actinomycetota</taxon>
        <taxon>Actinomycetes</taxon>
        <taxon>Kitasatosporales</taxon>
        <taxon>Streptomycetaceae</taxon>
        <taxon>Streptomyces</taxon>
    </lineage>
</organism>
<reference evidence="3" key="1">
    <citation type="submission" date="2022-10" db="EMBL/GenBank/DDBJ databases">
        <title>The complete genomes of actinobacterial strains from the NBC collection.</title>
        <authorList>
            <person name="Joergensen T.S."/>
            <person name="Alvarez Arevalo M."/>
            <person name="Sterndorff E.B."/>
            <person name="Faurdal D."/>
            <person name="Vuksanovic O."/>
            <person name="Mourched A.-S."/>
            <person name="Charusanti P."/>
            <person name="Shaw S."/>
            <person name="Blin K."/>
            <person name="Weber T."/>
        </authorList>
    </citation>
    <scope>NUCLEOTIDE SEQUENCE</scope>
    <source>
        <strain evidence="3">NBC_00060</strain>
    </source>
</reference>
<feature type="domain" description="Flavin reductase like" evidence="2">
    <location>
        <begin position="7"/>
        <end position="152"/>
    </location>
</feature>
<protein>
    <submittedName>
        <fullName evidence="3">Flavin reductase family protein</fullName>
    </submittedName>
</protein>
<dbReference type="PANTHER" id="PTHR30466">
    <property type="entry name" value="FLAVIN REDUCTASE"/>
    <property type="match status" value="1"/>
</dbReference>
<dbReference type="PANTHER" id="PTHR30466:SF15">
    <property type="entry name" value="POSSIBLE OXIDOREDUCTASE"/>
    <property type="match status" value="1"/>
</dbReference>
<dbReference type="InterPro" id="IPR012349">
    <property type="entry name" value="Split_barrel_FMN-bd"/>
</dbReference>
<dbReference type="AlphaFoldDB" id="A0AAU2H998"/>
<dbReference type="EMBL" id="CP108253">
    <property type="protein sequence ID" value="WTU44458.1"/>
    <property type="molecule type" value="Genomic_DNA"/>
</dbReference>
<evidence type="ECO:0000259" key="2">
    <source>
        <dbReference type="SMART" id="SM00903"/>
    </source>
</evidence>
<evidence type="ECO:0000256" key="1">
    <source>
        <dbReference type="ARBA" id="ARBA00023002"/>
    </source>
</evidence>
<dbReference type="GO" id="GO:0042602">
    <property type="term" value="F:riboflavin reductase (NADPH) activity"/>
    <property type="evidence" value="ECO:0007669"/>
    <property type="project" value="TreeGrafter"/>
</dbReference>
<dbReference type="Pfam" id="PF01613">
    <property type="entry name" value="Flavin_Reduct"/>
    <property type="match status" value="1"/>
</dbReference>
<evidence type="ECO:0000313" key="3">
    <source>
        <dbReference type="EMBL" id="WTU44458.1"/>
    </source>
</evidence>
<accession>A0AAU2H998</accession>
<dbReference type="InterPro" id="IPR002563">
    <property type="entry name" value="Flavin_Rdtase-like_dom"/>
</dbReference>
<dbReference type="Gene3D" id="2.30.110.10">
    <property type="entry name" value="Electron Transport, Fmn-binding Protein, Chain A"/>
    <property type="match status" value="1"/>
</dbReference>
<dbReference type="SUPFAM" id="SSF50475">
    <property type="entry name" value="FMN-binding split barrel"/>
    <property type="match status" value="1"/>
</dbReference>
<proteinExistence type="predicted"/>
<keyword evidence="1" id="KW-0560">Oxidoreductase</keyword>